<organism evidence="2 3">
    <name type="scientific">Pseudomonas anguilliseptica</name>
    <dbReference type="NCBI Taxonomy" id="53406"/>
    <lineage>
        <taxon>Bacteria</taxon>
        <taxon>Pseudomonadati</taxon>
        <taxon>Pseudomonadota</taxon>
        <taxon>Gammaproteobacteria</taxon>
        <taxon>Pseudomonadales</taxon>
        <taxon>Pseudomonadaceae</taxon>
        <taxon>Pseudomonas</taxon>
    </lineage>
</organism>
<reference evidence="3" key="1">
    <citation type="submission" date="2016-10" db="EMBL/GenBank/DDBJ databases">
        <authorList>
            <person name="Varghese N."/>
            <person name="Submissions S."/>
        </authorList>
    </citation>
    <scope>NUCLEOTIDE SEQUENCE [LARGE SCALE GENOMIC DNA]</scope>
    <source>
        <strain evidence="3">DSM 12111</strain>
    </source>
</reference>
<evidence type="ECO:0000313" key="3">
    <source>
        <dbReference type="Proteomes" id="UP000242849"/>
    </source>
</evidence>
<keyword evidence="3" id="KW-1185">Reference proteome</keyword>
<evidence type="ECO:0000313" key="2">
    <source>
        <dbReference type="EMBL" id="SEE03296.1"/>
    </source>
</evidence>
<proteinExistence type="predicted"/>
<feature type="signal peptide" evidence="1">
    <location>
        <begin position="1"/>
        <end position="19"/>
    </location>
</feature>
<evidence type="ECO:0000256" key="1">
    <source>
        <dbReference type="SAM" id="SignalP"/>
    </source>
</evidence>
<protein>
    <submittedName>
        <fullName evidence="2">Uncharacterized protein</fullName>
    </submittedName>
</protein>
<dbReference type="AlphaFoldDB" id="A0A1H5FIS7"/>
<dbReference type="STRING" id="53406.SAMN05421553_3887"/>
<dbReference type="Proteomes" id="UP000242849">
    <property type="component" value="Unassembled WGS sequence"/>
</dbReference>
<feature type="chain" id="PRO_5017225535" evidence="1">
    <location>
        <begin position="20"/>
        <end position="39"/>
    </location>
</feature>
<dbReference type="EMBL" id="FNSC01000001">
    <property type="protein sequence ID" value="SEE03296.1"/>
    <property type="molecule type" value="Genomic_DNA"/>
</dbReference>
<keyword evidence="1" id="KW-0732">Signal</keyword>
<sequence>MKTLIAFTALLALSAPVLADDSQADGKGLYPNWLISHEG</sequence>
<accession>A0A1H5FIS7</accession>
<name>A0A1H5FIS7_PSEAG</name>
<gene>
    <name evidence="2" type="ORF">SAMN05421553_3887</name>
</gene>